<reference evidence="21 22" key="1">
    <citation type="submission" date="2018-06" db="EMBL/GenBank/DDBJ databases">
        <authorList>
            <consortium name="Pathogen Informatics"/>
            <person name="Doyle S."/>
        </authorList>
    </citation>
    <scope>NUCLEOTIDE SEQUENCE [LARGE SCALE GENOMIC DNA]</scope>
    <source>
        <strain evidence="21 22">NCTC11661</strain>
    </source>
</reference>
<dbReference type="Gene3D" id="3.40.50.300">
    <property type="entry name" value="P-loop containing nucleotide triphosphate hydrolases"/>
    <property type="match status" value="1"/>
</dbReference>
<evidence type="ECO:0000256" key="4">
    <source>
        <dbReference type="ARBA" id="ARBA00011903"/>
    </source>
</evidence>
<evidence type="ECO:0000256" key="14">
    <source>
        <dbReference type="ARBA" id="ARBA00023137"/>
    </source>
</evidence>
<organism evidence="21 22">
    <name type="scientific">Bergeyella zoohelcum</name>
    <dbReference type="NCBI Taxonomy" id="1015"/>
    <lineage>
        <taxon>Bacteria</taxon>
        <taxon>Pseudomonadati</taxon>
        <taxon>Bacteroidota</taxon>
        <taxon>Flavobacteriia</taxon>
        <taxon>Flavobacteriales</taxon>
        <taxon>Weeksellaceae</taxon>
        <taxon>Bergeyella</taxon>
    </lineage>
</organism>
<feature type="domain" description="Tyrosine-protein kinase G-rich" evidence="20">
    <location>
        <begin position="451"/>
        <end position="521"/>
    </location>
</feature>
<keyword evidence="14" id="KW-0829">Tyrosine-protein kinase</keyword>
<feature type="coiled-coil region" evidence="16">
    <location>
        <begin position="277"/>
        <end position="304"/>
    </location>
</feature>
<evidence type="ECO:0000313" key="21">
    <source>
        <dbReference type="EMBL" id="SSZ55968.1"/>
    </source>
</evidence>
<evidence type="ECO:0000256" key="10">
    <source>
        <dbReference type="ARBA" id="ARBA00022777"/>
    </source>
</evidence>
<dbReference type="AlphaFoldDB" id="A0A376C1C0"/>
<dbReference type="CDD" id="cd05387">
    <property type="entry name" value="BY-kinase"/>
    <property type="match status" value="1"/>
</dbReference>
<keyword evidence="6" id="KW-0997">Cell inner membrane</keyword>
<dbReference type="NCBIfam" id="TIGR01007">
    <property type="entry name" value="eps_fam"/>
    <property type="match status" value="1"/>
</dbReference>
<dbReference type="SUPFAM" id="SSF52540">
    <property type="entry name" value="P-loop containing nucleoside triphosphate hydrolases"/>
    <property type="match status" value="1"/>
</dbReference>
<dbReference type="EC" id="2.7.10.2" evidence="4"/>
<dbReference type="InterPro" id="IPR025669">
    <property type="entry name" value="AAA_dom"/>
</dbReference>
<keyword evidence="11" id="KW-0067">ATP-binding</keyword>
<evidence type="ECO:0000259" key="19">
    <source>
        <dbReference type="Pfam" id="PF13614"/>
    </source>
</evidence>
<dbReference type="Proteomes" id="UP000255515">
    <property type="component" value="Unassembled WGS sequence"/>
</dbReference>
<accession>A0A376C1C0</accession>
<keyword evidence="13 17" id="KW-0472">Membrane</keyword>
<comment type="similarity">
    <text evidence="3">Belongs to the etk/wzc family.</text>
</comment>
<keyword evidence="8 17" id="KW-0812">Transmembrane</keyword>
<keyword evidence="16" id="KW-0175">Coiled coil</keyword>
<keyword evidence="5" id="KW-1003">Cell membrane</keyword>
<feature type="domain" description="AAA" evidence="19">
    <location>
        <begin position="586"/>
        <end position="718"/>
    </location>
</feature>
<evidence type="ECO:0000256" key="1">
    <source>
        <dbReference type="ARBA" id="ARBA00004429"/>
    </source>
</evidence>
<dbReference type="GO" id="GO:0005524">
    <property type="term" value="F:ATP binding"/>
    <property type="evidence" value="ECO:0007669"/>
    <property type="project" value="UniProtKB-KW"/>
</dbReference>
<keyword evidence="10 21" id="KW-0418">Kinase</keyword>
<evidence type="ECO:0000256" key="3">
    <source>
        <dbReference type="ARBA" id="ARBA00008883"/>
    </source>
</evidence>
<evidence type="ECO:0000256" key="12">
    <source>
        <dbReference type="ARBA" id="ARBA00022989"/>
    </source>
</evidence>
<dbReference type="PANTHER" id="PTHR32309:SF13">
    <property type="entry name" value="FERRIC ENTEROBACTIN TRANSPORT PROTEIN FEPE"/>
    <property type="match status" value="1"/>
</dbReference>
<evidence type="ECO:0000256" key="17">
    <source>
        <dbReference type="SAM" id="Phobius"/>
    </source>
</evidence>
<evidence type="ECO:0000256" key="5">
    <source>
        <dbReference type="ARBA" id="ARBA00022475"/>
    </source>
</evidence>
<evidence type="ECO:0000256" key="16">
    <source>
        <dbReference type="SAM" id="Coils"/>
    </source>
</evidence>
<evidence type="ECO:0000256" key="13">
    <source>
        <dbReference type="ARBA" id="ARBA00023136"/>
    </source>
</evidence>
<dbReference type="Pfam" id="PF02706">
    <property type="entry name" value="Wzz"/>
    <property type="match status" value="1"/>
</dbReference>
<comment type="subcellular location">
    <subcellularLocation>
        <location evidence="1">Cell inner membrane</location>
        <topology evidence="1">Multi-pass membrane protein</topology>
    </subcellularLocation>
</comment>
<dbReference type="EMBL" id="UFTJ01000002">
    <property type="protein sequence ID" value="SSZ55968.1"/>
    <property type="molecule type" value="Genomic_DNA"/>
</dbReference>
<gene>
    <name evidence="21" type="primary">ptk_2</name>
    <name evidence="21" type="ORF">NCTC11661_01368</name>
</gene>
<evidence type="ECO:0000259" key="18">
    <source>
        <dbReference type="Pfam" id="PF02706"/>
    </source>
</evidence>
<dbReference type="InterPro" id="IPR032807">
    <property type="entry name" value="GNVR"/>
</dbReference>
<dbReference type="PANTHER" id="PTHR32309">
    <property type="entry name" value="TYROSINE-PROTEIN KINASE"/>
    <property type="match status" value="1"/>
</dbReference>
<dbReference type="GO" id="GO:0004715">
    <property type="term" value="F:non-membrane spanning protein tyrosine kinase activity"/>
    <property type="evidence" value="ECO:0007669"/>
    <property type="project" value="UniProtKB-EC"/>
</dbReference>
<dbReference type="InterPro" id="IPR027417">
    <property type="entry name" value="P-loop_NTPase"/>
</dbReference>
<comment type="catalytic activity">
    <reaction evidence="15">
        <text>L-tyrosyl-[protein] + ATP = O-phospho-L-tyrosyl-[protein] + ADP + H(+)</text>
        <dbReference type="Rhea" id="RHEA:10596"/>
        <dbReference type="Rhea" id="RHEA-COMP:10136"/>
        <dbReference type="Rhea" id="RHEA-COMP:20101"/>
        <dbReference type="ChEBI" id="CHEBI:15378"/>
        <dbReference type="ChEBI" id="CHEBI:30616"/>
        <dbReference type="ChEBI" id="CHEBI:46858"/>
        <dbReference type="ChEBI" id="CHEBI:61978"/>
        <dbReference type="ChEBI" id="CHEBI:456216"/>
        <dbReference type="EC" id="2.7.10.2"/>
    </reaction>
</comment>
<comment type="similarity">
    <text evidence="2">Belongs to the CpsD/CapB family.</text>
</comment>
<evidence type="ECO:0000256" key="9">
    <source>
        <dbReference type="ARBA" id="ARBA00022741"/>
    </source>
</evidence>
<feature type="domain" description="Polysaccharide chain length determinant N-terminal" evidence="18">
    <location>
        <begin position="16"/>
        <end position="110"/>
    </location>
</feature>
<keyword evidence="7 21" id="KW-0808">Transferase</keyword>
<keyword evidence="12 17" id="KW-1133">Transmembrane helix</keyword>
<name>A0A376C1C0_9FLAO</name>
<dbReference type="Pfam" id="PF13807">
    <property type="entry name" value="GNVR"/>
    <property type="match status" value="1"/>
</dbReference>
<protein>
    <recommendedName>
        <fullName evidence="4">non-specific protein-tyrosine kinase</fullName>
        <ecNumber evidence="4">2.7.10.2</ecNumber>
    </recommendedName>
</protein>
<dbReference type="InterPro" id="IPR005702">
    <property type="entry name" value="Wzc-like_C"/>
</dbReference>
<evidence type="ECO:0000256" key="2">
    <source>
        <dbReference type="ARBA" id="ARBA00007316"/>
    </source>
</evidence>
<evidence type="ECO:0000259" key="20">
    <source>
        <dbReference type="Pfam" id="PF13807"/>
    </source>
</evidence>
<evidence type="ECO:0000313" key="22">
    <source>
        <dbReference type="Proteomes" id="UP000255515"/>
    </source>
</evidence>
<keyword evidence="9" id="KW-0547">Nucleotide-binding</keyword>
<feature type="transmembrane region" description="Helical" evidence="17">
    <location>
        <begin position="31"/>
        <end position="49"/>
    </location>
</feature>
<dbReference type="InterPro" id="IPR003856">
    <property type="entry name" value="LPS_length_determ_N"/>
</dbReference>
<evidence type="ECO:0000256" key="15">
    <source>
        <dbReference type="ARBA" id="ARBA00051245"/>
    </source>
</evidence>
<proteinExistence type="inferred from homology"/>
<evidence type="ECO:0000256" key="8">
    <source>
        <dbReference type="ARBA" id="ARBA00022692"/>
    </source>
</evidence>
<dbReference type="InterPro" id="IPR050445">
    <property type="entry name" value="Bact_polysacc_biosynth/exp"/>
</dbReference>
<evidence type="ECO:0000256" key="6">
    <source>
        <dbReference type="ARBA" id="ARBA00022519"/>
    </source>
</evidence>
<sequence>MDNNKEERINESKRGEEINIREVIKPYLRRWHWFVLSVITMTALAIAYIKISAPVYQVKSTVLIKDSKKGGGGDMDILKEISGISGMTSNSIDNELEIFKSKKLMHHVVDAKNLQTAIFSEEQLGERELYGDTAPIIVHVISEKKNKKFPKKPVFVSWKGNEITLASEELNSDVKAQFGKTIGLPYANIIITKNDQFDAVKAKELGRIKLNFKSKASRITALQEPLNVQLVNKDVTVVALSYNHTNADKAKDIINGLVYAYNQDAINDKNFQSNETMKFIENRIKVISDELESIESQKQNFKTQNNLTDIGTEAKINLETTAEARAKQLEIDAQLQLTDALIGYLNKQGAYQVLPSALGLNSPAASAGINSYNELVLERNRLLATATPEHPAVENISKQLNNLKTSVIHSLQKTRTGLQISSNELQTEQNKAIGKNSRLPSIEKMFRGIERQQAIKEQLYLLLLKKREETAISLAITTQKAKVIDEAYAMDKPVSPKIPIILIGAMVLGLVLPFAYIYIKELLDTKVTTKHDIEKLSSTPVISELPSVAKGQNELIGMNDLSPMAEAFRILTTNMNFLLPKKEKGKVIFVTSTIKGEGKTFVSVNLALILAAPRKKTIIIGSDIRNPQLQRYNDSRKGLAGLSEFLYDETTPLESIIHVSSFNPHLDVIYSGSIPPNPTELLTNGRYQVLLEQLKEEYDYIIVDTAPLLLVTDTMLISDLADATLYVTRSQYTEKQLIEFANKNIAAGKIKNVGFVLNDVSKSNYGYGNKYGYGYHATEEKSFIQKLKSKF</sequence>
<dbReference type="Pfam" id="PF13614">
    <property type="entry name" value="AAA_31"/>
    <property type="match status" value="1"/>
</dbReference>
<evidence type="ECO:0000256" key="11">
    <source>
        <dbReference type="ARBA" id="ARBA00022840"/>
    </source>
</evidence>
<evidence type="ECO:0000256" key="7">
    <source>
        <dbReference type="ARBA" id="ARBA00022679"/>
    </source>
</evidence>
<dbReference type="GO" id="GO:0005886">
    <property type="term" value="C:plasma membrane"/>
    <property type="evidence" value="ECO:0007669"/>
    <property type="project" value="UniProtKB-SubCell"/>
</dbReference>
<feature type="transmembrane region" description="Helical" evidence="17">
    <location>
        <begin position="500"/>
        <end position="519"/>
    </location>
</feature>
<dbReference type="RefSeq" id="WP_002688622.1">
    <property type="nucleotide sequence ID" value="NZ_UFTJ01000002.1"/>
</dbReference>